<dbReference type="Pfam" id="PF05274">
    <property type="entry name" value="Baculo_E25"/>
    <property type="match status" value="1"/>
</dbReference>
<dbReference type="Proteomes" id="UP000202635">
    <property type="component" value="Genome"/>
</dbReference>
<organismHost>
    <name type="scientific">Agrotis segetum</name>
    <name type="common">Turnip moth</name>
    <dbReference type="NCBI Taxonomy" id="47767"/>
</organismHost>
<dbReference type="OrthoDB" id="10196at10239"/>
<dbReference type="GO" id="GO:0019031">
    <property type="term" value="C:viral envelope"/>
    <property type="evidence" value="ECO:0007669"/>
    <property type="project" value="InterPro"/>
</dbReference>
<accession>Q6QXM1</accession>
<proteinExistence type="predicted"/>
<dbReference type="EMBL" id="KR584663">
    <property type="protein sequence ID" value="AKN63369.1"/>
    <property type="molecule type" value="Genomic_DNA"/>
</dbReference>
<dbReference type="EMBL" id="KC994902">
    <property type="protein sequence ID" value="AHN92132.1"/>
    <property type="molecule type" value="Genomic_DNA"/>
</dbReference>
<protein>
    <submittedName>
        <fullName evidence="1">ORF81</fullName>
    </submittedName>
    <submittedName>
        <fullName evidence="2">Odv-e25</fullName>
    </submittedName>
</protein>
<sequence>MFGAIVLLLVIGAVLYLLYSNDKLNGDSINNSSDQSGDSMDSLQVEKQNANNVRTISPNRVKNVRLAHGDNLFSKLTVTEAPISYDQAVNHGDRLGANTVFLGVLDQPLGGLPNLNRQTANVTIKQFKNLFIMFKGLDFVEIDNNNLMVRYEVGSLVYALIDASNATLPDLLRDVNYPIVVLTNNSSAQLVLKEWGYTQINNSGTLFVKNEKSFRLQ</sequence>
<evidence type="ECO:0000313" key="5">
    <source>
        <dbReference type="Proteomes" id="UP000232958"/>
    </source>
</evidence>
<keyword evidence="5" id="KW-1185">Reference proteome</keyword>
<dbReference type="InterPro" id="IPR007938">
    <property type="entry name" value="Baculo_ODV-E25"/>
</dbReference>
<dbReference type="Proteomes" id="UP000232958">
    <property type="component" value="Segment"/>
</dbReference>
<name>Q6QXM1_GVAS</name>
<reference evidence="1 4" key="1">
    <citation type="submission" date="2004-09" db="EMBL/GenBank/DDBJ databases">
        <authorList>
            <person name="Ai X.L."/>
            <person name="Wang Z.F."/>
            <person name="Wang B."/>
            <person name="Zhang W."/>
            <person name="Li F."/>
            <person name="Fu J.H."/>
            <person name="Cui C.S."/>
            <person name="Shi Y.H."/>
            <person name="He M."/>
        </authorList>
    </citation>
    <scope>NUCLEOTIDE SEQUENCE [LARGE SCALE GENOMIC DNA]</scope>
</reference>
<gene>
    <name evidence="1" type="primary">ORF81</name>
    <name evidence="2" type="ORF">AsGV093</name>
    <name evidence="3" type="ORF">AsGV095</name>
    <name evidence="1" type="ORF">AsGVgp081</name>
</gene>
<reference evidence="2" key="2">
    <citation type="journal article" date="2014" name="Arch. Virol.">
        <title>Complete genome sequence of Agrotis segetum granulovirus Shanghai strain.</title>
        <authorList>
            <person name="Zhang X."/>
            <person name="Liang Z."/>
            <person name="Yin X."/>
            <person name="Wang J."/>
            <person name="Shao X."/>
        </authorList>
    </citation>
    <scope>NUCLEOTIDE SEQUENCE</scope>
    <source>
        <strain evidence="2">L1</strain>
    </source>
</reference>
<evidence type="ECO:0000313" key="3">
    <source>
        <dbReference type="EMBL" id="AKN63369.1"/>
    </source>
</evidence>
<evidence type="ECO:0000313" key="2">
    <source>
        <dbReference type="EMBL" id="AHN92132.1"/>
    </source>
</evidence>
<reference evidence="3 5" key="3">
    <citation type="submission" date="2015-05" db="EMBL/GenBank/DDBJ databases">
        <title>Complete Sequence of an Agrotis segetum granulovirus isolate from Europe.</title>
        <authorList>
            <person name="Gueli Alletti G."/>
            <person name="Wennmann J.T."/>
            <person name="Jehle J.A."/>
        </authorList>
    </citation>
    <scope>NUCLEOTIDE SEQUENCE [LARGE SCALE GENOMIC DNA]</scope>
    <source>
        <strain evidence="3 5">DA</strain>
    </source>
</reference>
<evidence type="ECO:0000313" key="1">
    <source>
        <dbReference type="EMBL" id="AAS82657.1"/>
    </source>
</evidence>
<organism evidence="1 4">
    <name type="scientific">Agrotis segetum granulosis virus</name>
    <name type="common">AsGV</name>
    <name type="synonym">Agrotis segetum granulovirus</name>
    <dbReference type="NCBI Taxonomy" id="10464"/>
    <lineage>
        <taxon>Viruses</taxon>
        <taxon>Viruses incertae sedis</taxon>
        <taxon>Naldaviricetes</taxon>
        <taxon>Lefavirales</taxon>
        <taxon>Baculoviridae</taxon>
        <taxon>Betabaculovirus</taxon>
        <taxon>Betabaculovirus agsegetum</taxon>
    </lineage>
</organism>
<dbReference type="EMBL" id="AY522332">
    <property type="protein sequence ID" value="AAS82657.1"/>
    <property type="molecule type" value="Genomic_DNA"/>
</dbReference>
<evidence type="ECO:0000313" key="4">
    <source>
        <dbReference type="Proteomes" id="UP000202635"/>
    </source>
</evidence>